<dbReference type="EC" id="3.2.-.-" evidence="4"/>
<dbReference type="PANTHER" id="PTHR12304">
    <property type="entry name" value="INOSINE-URIDINE PREFERRING NUCLEOSIDE HYDROLASE"/>
    <property type="match status" value="1"/>
</dbReference>
<dbReference type="EMBL" id="CP036276">
    <property type="protein sequence ID" value="QDU41840.1"/>
    <property type="molecule type" value="Genomic_DNA"/>
</dbReference>
<reference evidence="4 5" key="1">
    <citation type="submission" date="2019-02" db="EMBL/GenBank/DDBJ databases">
        <title>Deep-cultivation of Planctomycetes and their phenomic and genomic characterization uncovers novel biology.</title>
        <authorList>
            <person name="Wiegand S."/>
            <person name="Jogler M."/>
            <person name="Boedeker C."/>
            <person name="Pinto D."/>
            <person name="Vollmers J."/>
            <person name="Rivas-Marin E."/>
            <person name="Kohn T."/>
            <person name="Peeters S.H."/>
            <person name="Heuer A."/>
            <person name="Rast P."/>
            <person name="Oberbeckmann S."/>
            <person name="Bunk B."/>
            <person name="Jeske O."/>
            <person name="Meyerdierks A."/>
            <person name="Storesund J.E."/>
            <person name="Kallscheuer N."/>
            <person name="Luecker S."/>
            <person name="Lage O.M."/>
            <person name="Pohl T."/>
            <person name="Merkel B.J."/>
            <person name="Hornburger P."/>
            <person name="Mueller R.-W."/>
            <person name="Bruemmer F."/>
            <person name="Labrenz M."/>
            <person name="Spormann A.M."/>
            <person name="Op den Camp H."/>
            <person name="Overmann J."/>
            <person name="Amann R."/>
            <person name="Jetten M.S.M."/>
            <person name="Mascher T."/>
            <person name="Medema M.H."/>
            <person name="Devos D.P."/>
            <person name="Kaster A.-K."/>
            <person name="Ovreas L."/>
            <person name="Rohde M."/>
            <person name="Galperin M.Y."/>
            <person name="Jogler C."/>
        </authorList>
    </citation>
    <scope>NUCLEOTIDE SEQUENCE [LARGE SCALE GENOMIC DNA]</scope>
    <source>
        <strain evidence="4 5">Mal52</strain>
    </source>
</reference>
<sequence length="317" mass="34462">MPRKLIIDVDPGIGDAVAVIAALCDPELDVVALTATAGCVPADVATRNLQTIVEQIDPDKRPRMGAAAESGAKPTADKAQAISEIAKLHGPSGLGDRQIEVADLHHRHDSAKLMTDLVRASPNECTLLTLGPLTNVEVACERCPDFLNLLGDLVCLGGSVAVGGDANAAAEFNMFYDPTAARNVLNSPATKTIVPLDVSNQVVMTFEEFNRLGLEPESAQQAFLHETLAYYLRSHHEHLGLEGIQLRELAALAFITHPRFFETQRMVIDVETRGELTRGMTVFDRRATEQWQTNIDVVIDVDVRGVLDYLTDMLKCV</sequence>
<dbReference type="Gene3D" id="3.90.245.10">
    <property type="entry name" value="Ribonucleoside hydrolase-like"/>
    <property type="match status" value="1"/>
</dbReference>
<dbReference type="InterPro" id="IPR023186">
    <property type="entry name" value="IUNH"/>
</dbReference>
<dbReference type="GO" id="GO:0005829">
    <property type="term" value="C:cytosol"/>
    <property type="evidence" value="ECO:0007669"/>
    <property type="project" value="TreeGrafter"/>
</dbReference>
<proteinExistence type="predicted"/>
<dbReference type="Proteomes" id="UP000319383">
    <property type="component" value="Chromosome"/>
</dbReference>
<dbReference type="PANTHER" id="PTHR12304:SF4">
    <property type="entry name" value="URIDINE NUCLEOSIDASE"/>
    <property type="match status" value="1"/>
</dbReference>
<dbReference type="GO" id="GO:0006152">
    <property type="term" value="P:purine nucleoside catabolic process"/>
    <property type="evidence" value="ECO:0007669"/>
    <property type="project" value="TreeGrafter"/>
</dbReference>
<dbReference type="KEGG" id="sdyn:Mal52_02940"/>
<evidence type="ECO:0000313" key="4">
    <source>
        <dbReference type="EMBL" id="QDU41840.1"/>
    </source>
</evidence>
<dbReference type="InterPro" id="IPR036452">
    <property type="entry name" value="Ribo_hydro-like"/>
</dbReference>
<evidence type="ECO:0000313" key="5">
    <source>
        <dbReference type="Proteomes" id="UP000319383"/>
    </source>
</evidence>
<gene>
    <name evidence="4" type="primary">rihA</name>
    <name evidence="4" type="ORF">Mal52_02940</name>
</gene>
<keyword evidence="2 4" id="KW-0326">Glycosidase</keyword>
<evidence type="ECO:0000259" key="3">
    <source>
        <dbReference type="Pfam" id="PF01156"/>
    </source>
</evidence>
<name>A0A517ZH91_9PLAN</name>
<dbReference type="InterPro" id="IPR001910">
    <property type="entry name" value="Inosine/uridine_hydrolase_dom"/>
</dbReference>
<dbReference type="GO" id="GO:0008477">
    <property type="term" value="F:purine nucleosidase activity"/>
    <property type="evidence" value="ECO:0007669"/>
    <property type="project" value="TreeGrafter"/>
</dbReference>
<protein>
    <submittedName>
        <fullName evidence="4">Pyrimidine-specific ribonucleoside hydrolase RihA</fullName>
        <ecNumber evidence="4">3.2.-.-</ecNumber>
    </submittedName>
</protein>
<keyword evidence="1 4" id="KW-0378">Hydrolase</keyword>
<keyword evidence="5" id="KW-1185">Reference proteome</keyword>
<dbReference type="SUPFAM" id="SSF53590">
    <property type="entry name" value="Nucleoside hydrolase"/>
    <property type="match status" value="1"/>
</dbReference>
<organism evidence="4 5">
    <name type="scientific">Symmachiella dynata</name>
    <dbReference type="NCBI Taxonomy" id="2527995"/>
    <lineage>
        <taxon>Bacteria</taxon>
        <taxon>Pseudomonadati</taxon>
        <taxon>Planctomycetota</taxon>
        <taxon>Planctomycetia</taxon>
        <taxon>Planctomycetales</taxon>
        <taxon>Planctomycetaceae</taxon>
        <taxon>Symmachiella</taxon>
    </lineage>
</organism>
<dbReference type="AlphaFoldDB" id="A0A517ZH91"/>
<dbReference type="RefSeq" id="WP_197533632.1">
    <property type="nucleotide sequence ID" value="NZ_CAXBED010000126.1"/>
</dbReference>
<dbReference type="Pfam" id="PF01156">
    <property type="entry name" value="IU_nuc_hydro"/>
    <property type="match status" value="1"/>
</dbReference>
<evidence type="ECO:0000256" key="1">
    <source>
        <dbReference type="ARBA" id="ARBA00022801"/>
    </source>
</evidence>
<evidence type="ECO:0000256" key="2">
    <source>
        <dbReference type="ARBA" id="ARBA00023295"/>
    </source>
</evidence>
<feature type="domain" description="Inosine/uridine-preferring nucleoside hydrolase" evidence="3">
    <location>
        <begin position="5"/>
        <end position="306"/>
    </location>
</feature>
<accession>A0A517ZH91</accession>